<dbReference type="KEGG" id="lgi:LOTGIDRAFT_152002"/>
<sequence>MMKDSIFLIFCILLPALNCQKKDRSKAKRLRFPSIVLVDSIATGESAANGETPFLGSLTSKHTCSEEQRKSKFRSADGSCNNLEHPAWGQAGASYLRMISDHYDDDESVPRQTSELGSLLPSARTVSQEVFNSESHPSARLTQMAMQWGQFLDHDLASTPAEIGIKWHFMHLREDCFPIYIEEGDSYFTSDCMGFARSQRYEGHTTYGKRQQFNTITSFIDGSMVYGSSEEEMLMLRAGEDGLMSTTDVPGGESFLPNDSSPGACKNQDDVGIFCFLAGDARVNVIPGLQAMHTLFVRFHNRIATELKTISEVKNLFKMTESASNNDEFLYQTARKIVAAVIQRITYKDYIPSVFGREFVHQFKLDQPYEYKPSVNPQIINEFTTAAFRYGHSLITDSMKLNGKDVPLHELYFNTVPVLKNFSQVITNLIEGRSENSDKYFSKEMTDKLFLTSKGSLDIVSLNIQRGRDHGLPSFAEYRKICKLPPVKRFEDFGDCGRALRNVYKSPMDVDLYAGAICEKPHGGNEVGPTFACIIGTQLYTLKNGDRFFYTTLNHNLGFTAKQLQFINKITLSSLFCEFGEIGEVQSNVFFPSNRINRVRKCNNFAVPWTRDLFEF</sequence>
<comment type="subcellular location">
    <subcellularLocation>
        <location evidence="1">Secreted</location>
    </subcellularLocation>
</comment>
<dbReference type="EMBL" id="KB199650">
    <property type="protein sequence ID" value="ESP05192.1"/>
    <property type="molecule type" value="Genomic_DNA"/>
</dbReference>
<dbReference type="OMA" id="MSPINKW"/>
<dbReference type="Pfam" id="PF03098">
    <property type="entry name" value="An_peroxidase"/>
    <property type="match status" value="1"/>
</dbReference>
<accession>V4BGY9</accession>
<name>V4BGY9_LOTGI</name>
<dbReference type="InterPro" id="IPR010255">
    <property type="entry name" value="Haem_peroxidase_sf"/>
</dbReference>
<organism evidence="7 8">
    <name type="scientific">Lottia gigantea</name>
    <name type="common">Giant owl limpet</name>
    <dbReference type="NCBI Taxonomy" id="225164"/>
    <lineage>
        <taxon>Eukaryota</taxon>
        <taxon>Metazoa</taxon>
        <taxon>Spiralia</taxon>
        <taxon>Lophotrochozoa</taxon>
        <taxon>Mollusca</taxon>
        <taxon>Gastropoda</taxon>
        <taxon>Patellogastropoda</taxon>
        <taxon>Lottioidea</taxon>
        <taxon>Lottiidae</taxon>
        <taxon>Lottia</taxon>
    </lineage>
</organism>
<dbReference type="GO" id="GO:0020037">
    <property type="term" value="F:heme binding"/>
    <property type="evidence" value="ECO:0007669"/>
    <property type="project" value="InterPro"/>
</dbReference>
<evidence type="ECO:0000256" key="3">
    <source>
        <dbReference type="ARBA" id="ARBA00022729"/>
    </source>
</evidence>
<dbReference type="CDD" id="cd09823">
    <property type="entry name" value="peroxinectin_like"/>
    <property type="match status" value="1"/>
</dbReference>
<dbReference type="GO" id="GO:0046872">
    <property type="term" value="F:metal ion binding"/>
    <property type="evidence" value="ECO:0007669"/>
    <property type="project" value="UniProtKB-KW"/>
</dbReference>
<protein>
    <recommendedName>
        <fullName evidence="9">Peroxidase</fullName>
    </recommendedName>
</protein>
<feature type="signal peptide" evidence="6">
    <location>
        <begin position="1"/>
        <end position="19"/>
    </location>
</feature>
<evidence type="ECO:0008006" key="9">
    <source>
        <dbReference type="Google" id="ProtNLM"/>
    </source>
</evidence>
<reference evidence="7 8" key="1">
    <citation type="journal article" date="2013" name="Nature">
        <title>Insights into bilaterian evolution from three spiralian genomes.</title>
        <authorList>
            <person name="Simakov O."/>
            <person name="Marletaz F."/>
            <person name="Cho S.J."/>
            <person name="Edsinger-Gonzales E."/>
            <person name="Havlak P."/>
            <person name="Hellsten U."/>
            <person name="Kuo D.H."/>
            <person name="Larsson T."/>
            <person name="Lv J."/>
            <person name="Arendt D."/>
            <person name="Savage R."/>
            <person name="Osoegawa K."/>
            <person name="de Jong P."/>
            <person name="Grimwood J."/>
            <person name="Chapman J.A."/>
            <person name="Shapiro H."/>
            <person name="Aerts A."/>
            <person name="Otillar R.P."/>
            <person name="Terry A.Y."/>
            <person name="Boore J.L."/>
            <person name="Grigoriev I.V."/>
            <person name="Lindberg D.R."/>
            <person name="Seaver E.C."/>
            <person name="Weisblat D.A."/>
            <person name="Putnam N.H."/>
            <person name="Rokhsar D.S."/>
        </authorList>
    </citation>
    <scope>NUCLEOTIDE SEQUENCE [LARGE SCALE GENOMIC DNA]</scope>
</reference>
<dbReference type="Proteomes" id="UP000030746">
    <property type="component" value="Unassembled WGS sequence"/>
</dbReference>
<dbReference type="HOGENOM" id="CLU_006087_2_2_1"/>
<keyword evidence="5" id="KW-0479">Metal-binding</keyword>
<dbReference type="AlphaFoldDB" id="V4BGY9"/>
<keyword evidence="3 6" id="KW-0732">Signal</keyword>
<dbReference type="CTD" id="20235574"/>
<dbReference type="Gene3D" id="1.10.640.10">
    <property type="entry name" value="Haem peroxidase domain superfamily, animal type"/>
    <property type="match status" value="1"/>
</dbReference>
<keyword evidence="5" id="KW-0349">Heme</keyword>
<keyword evidence="8" id="KW-1185">Reference proteome</keyword>
<evidence type="ECO:0000256" key="6">
    <source>
        <dbReference type="SAM" id="SignalP"/>
    </source>
</evidence>
<feature type="binding site" description="axial binding residue" evidence="5">
    <location>
        <position position="392"/>
    </location>
    <ligand>
        <name>heme b</name>
        <dbReference type="ChEBI" id="CHEBI:60344"/>
    </ligand>
    <ligandPart>
        <name>Fe</name>
        <dbReference type="ChEBI" id="CHEBI:18248"/>
    </ligandPart>
</feature>
<evidence type="ECO:0000256" key="1">
    <source>
        <dbReference type="ARBA" id="ARBA00004613"/>
    </source>
</evidence>
<dbReference type="PANTHER" id="PTHR11475:SF4">
    <property type="entry name" value="CHORION PEROXIDASE"/>
    <property type="match status" value="1"/>
</dbReference>
<dbReference type="InterPro" id="IPR037120">
    <property type="entry name" value="Haem_peroxidase_sf_animal"/>
</dbReference>
<evidence type="ECO:0000256" key="5">
    <source>
        <dbReference type="PIRSR" id="PIRSR619791-2"/>
    </source>
</evidence>
<proteinExistence type="predicted"/>
<dbReference type="FunFam" id="1.10.640.10:FF:000003">
    <property type="entry name" value="chorion peroxidase"/>
    <property type="match status" value="1"/>
</dbReference>
<dbReference type="PROSITE" id="PS50292">
    <property type="entry name" value="PEROXIDASE_3"/>
    <property type="match status" value="1"/>
</dbReference>
<dbReference type="GeneID" id="20235574"/>
<dbReference type="InterPro" id="IPR019791">
    <property type="entry name" value="Haem_peroxidase_animal"/>
</dbReference>
<dbReference type="SUPFAM" id="SSF48113">
    <property type="entry name" value="Heme-dependent peroxidases"/>
    <property type="match status" value="1"/>
</dbReference>
<evidence type="ECO:0000313" key="7">
    <source>
        <dbReference type="EMBL" id="ESP05192.1"/>
    </source>
</evidence>
<dbReference type="RefSeq" id="XP_009043737.1">
    <property type="nucleotide sequence ID" value="XM_009045489.1"/>
</dbReference>
<dbReference type="OrthoDB" id="823504at2759"/>
<evidence type="ECO:0000313" key="8">
    <source>
        <dbReference type="Proteomes" id="UP000030746"/>
    </source>
</evidence>
<keyword evidence="2" id="KW-0964">Secreted</keyword>
<keyword evidence="4" id="KW-0325">Glycoprotein</keyword>
<keyword evidence="5" id="KW-0408">Iron</keyword>
<gene>
    <name evidence="7" type="ORF">LOTGIDRAFT_152002</name>
</gene>
<evidence type="ECO:0000256" key="4">
    <source>
        <dbReference type="ARBA" id="ARBA00023180"/>
    </source>
</evidence>
<evidence type="ECO:0000256" key="2">
    <source>
        <dbReference type="ARBA" id="ARBA00022525"/>
    </source>
</evidence>
<dbReference type="GO" id="GO:0004601">
    <property type="term" value="F:peroxidase activity"/>
    <property type="evidence" value="ECO:0007669"/>
    <property type="project" value="InterPro"/>
</dbReference>
<dbReference type="STRING" id="225164.V4BGY9"/>
<dbReference type="GO" id="GO:0006979">
    <property type="term" value="P:response to oxidative stress"/>
    <property type="evidence" value="ECO:0007669"/>
    <property type="project" value="InterPro"/>
</dbReference>
<dbReference type="PRINTS" id="PR00457">
    <property type="entry name" value="ANPEROXIDASE"/>
</dbReference>
<feature type="chain" id="PRO_5004719555" description="Peroxidase" evidence="6">
    <location>
        <begin position="20"/>
        <end position="616"/>
    </location>
</feature>
<dbReference type="PANTHER" id="PTHR11475">
    <property type="entry name" value="OXIDASE/PEROXIDASE"/>
    <property type="match status" value="1"/>
</dbReference>
<dbReference type="GO" id="GO:0005576">
    <property type="term" value="C:extracellular region"/>
    <property type="evidence" value="ECO:0007669"/>
    <property type="project" value="UniProtKB-SubCell"/>
</dbReference>